<dbReference type="PANTHER" id="PTHR47623:SF1">
    <property type="entry name" value="OS09G0287300 PROTEIN"/>
    <property type="match status" value="1"/>
</dbReference>
<sequence length="169" mass="18202">MTLRLILTRHAKSGWDDPELSDHERTLTKRGRQAAATIGAWLNGNGYVPDLVLSSDATRTRETWACMQDALPAPARTEWTRSLYLAGTGAILTALRGAGDARSVLLLAHNPGIAQFAASIVASPPHHARFSDYPTCATLVAEFDGDDWRTVAFGTGRVVAFTVPADLTD</sequence>
<gene>
    <name evidence="1" type="ORF">ACFOGP_22960</name>
</gene>
<dbReference type="SMART" id="SM00855">
    <property type="entry name" value="PGAM"/>
    <property type="match status" value="1"/>
</dbReference>
<dbReference type="InterPro" id="IPR029033">
    <property type="entry name" value="His_PPase_superfam"/>
</dbReference>
<dbReference type="EMBL" id="JBHRTB010000010">
    <property type="protein sequence ID" value="MFC3145600.1"/>
    <property type="molecule type" value="Genomic_DNA"/>
</dbReference>
<dbReference type="SUPFAM" id="SSF53254">
    <property type="entry name" value="Phosphoglycerate mutase-like"/>
    <property type="match status" value="1"/>
</dbReference>
<proteinExistence type="predicted"/>
<evidence type="ECO:0000313" key="1">
    <source>
        <dbReference type="EMBL" id="MFC3145600.1"/>
    </source>
</evidence>
<reference evidence="2" key="1">
    <citation type="journal article" date="2019" name="Int. J. Syst. Evol. Microbiol.">
        <title>The Global Catalogue of Microorganisms (GCM) 10K type strain sequencing project: providing services to taxonomists for standard genome sequencing and annotation.</title>
        <authorList>
            <consortium name="The Broad Institute Genomics Platform"/>
            <consortium name="The Broad Institute Genome Sequencing Center for Infectious Disease"/>
            <person name="Wu L."/>
            <person name="Ma J."/>
        </authorList>
    </citation>
    <scope>NUCLEOTIDE SEQUENCE [LARGE SCALE GENOMIC DNA]</scope>
    <source>
        <strain evidence="2">KCTC 52366</strain>
    </source>
</reference>
<dbReference type="InterPro" id="IPR013078">
    <property type="entry name" value="His_Pase_superF_clade-1"/>
</dbReference>
<dbReference type="Gene3D" id="3.40.50.1240">
    <property type="entry name" value="Phosphoglycerate mutase-like"/>
    <property type="match status" value="1"/>
</dbReference>
<name>A0ABV7GZH5_9RHOB</name>
<comment type="caution">
    <text evidence="1">The sequence shown here is derived from an EMBL/GenBank/DDBJ whole genome shotgun (WGS) entry which is preliminary data.</text>
</comment>
<dbReference type="Pfam" id="PF00300">
    <property type="entry name" value="His_Phos_1"/>
    <property type="match status" value="1"/>
</dbReference>
<keyword evidence="2" id="KW-1185">Reference proteome</keyword>
<accession>A0ABV7GZH5</accession>
<protein>
    <submittedName>
        <fullName evidence="1">SixA phosphatase family protein</fullName>
    </submittedName>
</protein>
<organism evidence="1 2">
    <name type="scientific">Psychromarinibacter halotolerans</name>
    <dbReference type="NCBI Taxonomy" id="1775175"/>
    <lineage>
        <taxon>Bacteria</taxon>
        <taxon>Pseudomonadati</taxon>
        <taxon>Pseudomonadota</taxon>
        <taxon>Alphaproteobacteria</taxon>
        <taxon>Rhodobacterales</taxon>
        <taxon>Paracoccaceae</taxon>
        <taxon>Psychromarinibacter</taxon>
    </lineage>
</organism>
<evidence type="ECO:0000313" key="2">
    <source>
        <dbReference type="Proteomes" id="UP001595632"/>
    </source>
</evidence>
<dbReference type="PANTHER" id="PTHR47623">
    <property type="entry name" value="OS09G0287300 PROTEIN"/>
    <property type="match status" value="1"/>
</dbReference>
<dbReference type="CDD" id="cd07067">
    <property type="entry name" value="HP_PGM_like"/>
    <property type="match status" value="1"/>
</dbReference>
<dbReference type="Proteomes" id="UP001595632">
    <property type="component" value="Unassembled WGS sequence"/>
</dbReference>
<dbReference type="RefSeq" id="WP_275632553.1">
    <property type="nucleotide sequence ID" value="NZ_JARGYD010000003.1"/>
</dbReference>